<organism evidence="2 3">
    <name type="scientific">Mycena chlorophos</name>
    <name type="common">Agaric fungus</name>
    <name type="synonym">Agaricus chlorophos</name>
    <dbReference type="NCBI Taxonomy" id="658473"/>
    <lineage>
        <taxon>Eukaryota</taxon>
        <taxon>Fungi</taxon>
        <taxon>Dikarya</taxon>
        <taxon>Basidiomycota</taxon>
        <taxon>Agaricomycotina</taxon>
        <taxon>Agaricomycetes</taxon>
        <taxon>Agaricomycetidae</taxon>
        <taxon>Agaricales</taxon>
        <taxon>Marasmiineae</taxon>
        <taxon>Mycenaceae</taxon>
        <taxon>Mycena</taxon>
    </lineage>
</organism>
<evidence type="ECO:0000313" key="2">
    <source>
        <dbReference type="EMBL" id="GAT56462.1"/>
    </source>
</evidence>
<protein>
    <submittedName>
        <fullName evidence="2">Uncharacterized protein</fullName>
    </submittedName>
</protein>
<reference evidence="2" key="1">
    <citation type="submission" date="2014-09" db="EMBL/GenBank/DDBJ databases">
        <title>Genome sequence of the luminous mushroom Mycena chlorophos for searching fungal bioluminescence genes.</title>
        <authorList>
            <person name="Tanaka Y."/>
            <person name="Kasuga D."/>
            <person name="Oba Y."/>
            <person name="Hase S."/>
            <person name="Sato K."/>
            <person name="Oba Y."/>
            <person name="Sakakibara Y."/>
        </authorList>
    </citation>
    <scope>NUCLEOTIDE SEQUENCE</scope>
</reference>
<dbReference type="Proteomes" id="UP000815677">
    <property type="component" value="Unassembled WGS sequence"/>
</dbReference>
<name>A0ABQ0LZH7_MYCCL</name>
<evidence type="ECO:0000256" key="1">
    <source>
        <dbReference type="SAM" id="SignalP"/>
    </source>
</evidence>
<gene>
    <name evidence="2" type="ORF">MCHLO_13114</name>
</gene>
<proteinExistence type="predicted"/>
<sequence length="68" mass="7521">MHSTTLLLSTLFIALFAPQSAALTRPVNINAESINLNMAARIDQDPPEYRAIAAREPSPYIPSSRPWL</sequence>
<evidence type="ECO:0000313" key="3">
    <source>
        <dbReference type="Proteomes" id="UP000815677"/>
    </source>
</evidence>
<keyword evidence="3" id="KW-1185">Reference proteome</keyword>
<keyword evidence="1" id="KW-0732">Signal</keyword>
<feature type="signal peptide" evidence="1">
    <location>
        <begin position="1"/>
        <end position="22"/>
    </location>
</feature>
<feature type="chain" id="PRO_5047167614" evidence="1">
    <location>
        <begin position="23"/>
        <end position="68"/>
    </location>
</feature>
<dbReference type="EMBL" id="DF849285">
    <property type="protein sequence ID" value="GAT56462.1"/>
    <property type="molecule type" value="Genomic_DNA"/>
</dbReference>
<accession>A0ABQ0LZH7</accession>